<dbReference type="InterPro" id="IPR031327">
    <property type="entry name" value="MCM"/>
</dbReference>
<protein>
    <recommendedName>
        <fullName evidence="3">MCM AAA-lid domain-containing protein</fullName>
    </recommendedName>
</protein>
<evidence type="ECO:0000256" key="1">
    <source>
        <dbReference type="ARBA" id="ARBA00008010"/>
    </source>
</evidence>
<dbReference type="Gene3D" id="3.40.50.300">
    <property type="entry name" value="P-loop containing nucleotide triphosphate hydrolases"/>
    <property type="match status" value="1"/>
</dbReference>
<sequence>ASNKLIEGYLKMRRIGRFRNKKVIAATPRQLESLIRISEALARMRFSREVLEEDVDEAFRLMKVATQSAATDPRTGIINMDLLSVDQNAMERKEAQAKVDLLLDIMDEESGGRPFSFLMAKFNEKADKVENF</sequence>
<proteinExistence type="inferred from homology"/>
<dbReference type="Proteomes" id="UP001439008">
    <property type="component" value="Unassembled WGS sequence"/>
</dbReference>
<evidence type="ECO:0000259" key="3">
    <source>
        <dbReference type="Pfam" id="PF17855"/>
    </source>
</evidence>
<keyword evidence="2" id="KW-0235">DNA replication</keyword>
<dbReference type="PANTHER" id="PTHR11630">
    <property type="entry name" value="DNA REPLICATION LICENSING FACTOR MCM FAMILY MEMBER"/>
    <property type="match status" value="1"/>
</dbReference>
<dbReference type="InterPro" id="IPR027417">
    <property type="entry name" value="P-loop_NTPase"/>
</dbReference>
<gene>
    <name evidence="4" type="ORF">MHBO_005198</name>
</gene>
<keyword evidence="5" id="KW-1185">Reference proteome</keyword>
<accession>A0ABV2AVG0</accession>
<comment type="similarity">
    <text evidence="1">Belongs to the MCM family.</text>
</comment>
<feature type="domain" description="MCM AAA-lid" evidence="3">
    <location>
        <begin position="1"/>
        <end position="65"/>
    </location>
</feature>
<dbReference type="InterPro" id="IPR041562">
    <property type="entry name" value="MCM_lid"/>
</dbReference>
<organism evidence="4 5">
    <name type="scientific">Bonamia ostreae</name>
    <dbReference type="NCBI Taxonomy" id="126728"/>
    <lineage>
        <taxon>Eukaryota</taxon>
        <taxon>Sar</taxon>
        <taxon>Rhizaria</taxon>
        <taxon>Endomyxa</taxon>
        <taxon>Ascetosporea</taxon>
        <taxon>Haplosporida</taxon>
        <taxon>Bonamia</taxon>
    </lineage>
</organism>
<comment type="caution">
    <text evidence="4">The sequence shown here is derived from an EMBL/GenBank/DDBJ whole genome shotgun (WGS) entry which is preliminary data.</text>
</comment>
<dbReference type="PANTHER" id="PTHR11630:SF66">
    <property type="entry name" value="DNA REPLICATION LICENSING FACTOR MCM4"/>
    <property type="match status" value="1"/>
</dbReference>
<name>A0ABV2AVG0_9EUKA</name>
<reference evidence="4 5" key="1">
    <citation type="journal article" date="2024" name="BMC Biol.">
        <title>Comparative genomics of Ascetosporea gives new insight into the evolutionary basis for animal parasitism in Rhizaria.</title>
        <authorList>
            <person name="Hiltunen Thoren M."/>
            <person name="Onut-Brannstrom I."/>
            <person name="Alfjorden A."/>
            <person name="Peckova H."/>
            <person name="Swords F."/>
            <person name="Hooper C."/>
            <person name="Holzer A.S."/>
            <person name="Bass D."/>
            <person name="Burki F."/>
        </authorList>
    </citation>
    <scope>NUCLEOTIDE SEQUENCE [LARGE SCALE GENOMIC DNA]</scope>
    <source>
        <strain evidence="4">20-A016</strain>
    </source>
</reference>
<dbReference type="EMBL" id="JBDODL010007089">
    <property type="protein sequence ID" value="MES1923597.1"/>
    <property type="molecule type" value="Genomic_DNA"/>
</dbReference>
<evidence type="ECO:0000313" key="5">
    <source>
        <dbReference type="Proteomes" id="UP001439008"/>
    </source>
</evidence>
<evidence type="ECO:0000256" key="2">
    <source>
        <dbReference type="ARBA" id="ARBA00022705"/>
    </source>
</evidence>
<evidence type="ECO:0000313" key="4">
    <source>
        <dbReference type="EMBL" id="MES1923597.1"/>
    </source>
</evidence>
<feature type="non-terminal residue" evidence="4">
    <location>
        <position position="1"/>
    </location>
</feature>
<dbReference type="Pfam" id="PF17855">
    <property type="entry name" value="MCM_lid"/>
    <property type="match status" value="1"/>
</dbReference>